<dbReference type="PROSITE" id="PS50157">
    <property type="entry name" value="ZINC_FINGER_C2H2_2"/>
    <property type="match status" value="1"/>
</dbReference>
<dbReference type="SUPFAM" id="SSF57667">
    <property type="entry name" value="beta-beta-alpha zinc fingers"/>
    <property type="match status" value="1"/>
</dbReference>
<sequence>MKSSQYKDSKTTSEENNEQEPVKDDLGMGRSYECVFCKRGFTTAQALGGHMNIHRRDRPRISRQPTTIASVSNKPDKEYACTGFFPPVSSYPPLNSPAPEAQMNYHMYLPPSTSSTAHPHTYHADDSQIQKQRFLGLFGENRSTSLSLQIGPTCIEDREKEDELDLELRLGHDL</sequence>
<dbReference type="OMA" id="YFPSHAC"/>
<feature type="compositionally biased region" description="Basic and acidic residues" evidence="9">
    <location>
        <begin position="1"/>
        <end position="13"/>
    </location>
</feature>
<dbReference type="GO" id="GO:0005634">
    <property type="term" value="C:nucleus"/>
    <property type="evidence" value="ECO:0007669"/>
    <property type="project" value="UniProtKB-SubCell"/>
</dbReference>
<keyword evidence="5" id="KW-0805">Transcription regulation</keyword>
<dbReference type="InterPro" id="IPR013087">
    <property type="entry name" value="Znf_C2H2_type"/>
</dbReference>
<feature type="region of interest" description="Disordered" evidence="9">
    <location>
        <begin position="1"/>
        <end position="25"/>
    </location>
</feature>
<dbReference type="InterPro" id="IPR052426">
    <property type="entry name" value="Plant_dev_regulator"/>
</dbReference>
<comment type="caution">
    <text evidence="11">The sequence shown here is derived from an EMBL/GenBank/DDBJ whole genome shotgun (WGS) entry which is preliminary data.</text>
</comment>
<proteinExistence type="predicted"/>
<evidence type="ECO:0000259" key="10">
    <source>
        <dbReference type="PROSITE" id="PS50157"/>
    </source>
</evidence>
<evidence type="ECO:0000256" key="1">
    <source>
        <dbReference type="ARBA" id="ARBA00004123"/>
    </source>
</evidence>
<evidence type="ECO:0000256" key="3">
    <source>
        <dbReference type="ARBA" id="ARBA00022771"/>
    </source>
</evidence>
<evidence type="ECO:0000256" key="8">
    <source>
        <dbReference type="PROSITE-ProRule" id="PRU00042"/>
    </source>
</evidence>
<dbReference type="AlphaFoldDB" id="A0A835D5W1"/>
<dbReference type="Proteomes" id="UP000655225">
    <property type="component" value="Unassembled WGS sequence"/>
</dbReference>
<dbReference type="EMBL" id="JABCRI010000020">
    <property type="protein sequence ID" value="KAF8388204.1"/>
    <property type="molecule type" value="Genomic_DNA"/>
</dbReference>
<keyword evidence="12" id="KW-1185">Reference proteome</keyword>
<gene>
    <name evidence="11" type="ORF">HHK36_026870</name>
</gene>
<dbReference type="PANTHER" id="PTHR45801:SF117">
    <property type="entry name" value="OS07G0417400 PROTEIN"/>
    <property type="match status" value="1"/>
</dbReference>
<evidence type="ECO:0000256" key="4">
    <source>
        <dbReference type="ARBA" id="ARBA00022833"/>
    </source>
</evidence>
<keyword evidence="4" id="KW-0862">Zinc</keyword>
<protein>
    <recommendedName>
        <fullName evidence="10">C2H2-type domain-containing protein</fullName>
    </recommendedName>
</protein>
<dbReference type="Pfam" id="PF13912">
    <property type="entry name" value="zf-C2H2_6"/>
    <property type="match status" value="1"/>
</dbReference>
<name>A0A835D5W1_TETSI</name>
<evidence type="ECO:0000256" key="6">
    <source>
        <dbReference type="ARBA" id="ARBA00023163"/>
    </source>
</evidence>
<accession>A0A835D5W1</accession>
<keyword evidence="3 8" id="KW-0863">Zinc-finger</keyword>
<evidence type="ECO:0000256" key="9">
    <source>
        <dbReference type="SAM" id="MobiDB-lite"/>
    </source>
</evidence>
<evidence type="ECO:0000313" key="12">
    <source>
        <dbReference type="Proteomes" id="UP000655225"/>
    </source>
</evidence>
<evidence type="ECO:0000256" key="2">
    <source>
        <dbReference type="ARBA" id="ARBA00022723"/>
    </source>
</evidence>
<organism evidence="11 12">
    <name type="scientific">Tetracentron sinense</name>
    <name type="common">Spur-leaf</name>
    <dbReference type="NCBI Taxonomy" id="13715"/>
    <lineage>
        <taxon>Eukaryota</taxon>
        <taxon>Viridiplantae</taxon>
        <taxon>Streptophyta</taxon>
        <taxon>Embryophyta</taxon>
        <taxon>Tracheophyta</taxon>
        <taxon>Spermatophyta</taxon>
        <taxon>Magnoliopsida</taxon>
        <taxon>Trochodendrales</taxon>
        <taxon>Trochodendraceae</taxon>
        <taxon>Tetracentron</taxon>
    </lineage>
</organism>
<evidence type="ECO:0000256" key="5">
    <source>
        <dbReference type="ARBA" id="ARBA00023015"/>
    </source>
</evidence>
<keyword evidence="7" id="KW-0539">Nucleus</keyword>
<feature type="domain" description="C2H2-type" evidence="10">
    <location>
        <begin position="32"/>
        <end position="59"/>
    </location>
</feature>
<keyword evidence="6" id="KW-0804">Transcription</keyword>
<evidence type="ECO:0000256" key="7">
    <source>
        <dbReference type="ARBA" id="ARBA00023242"/>
    </source>
</evidence>
<evidence type="ECO:0000313" key="11">
    <source>
        <dbReference type="EMBL" id="KAF8388204.1"/>
    </source>
</evidence>
<dbReference type="PANTHER" id="PTHR45801">
    <property type="entry name" value="OS07G0101800 PROTEIN"/>
    <property type="match status" value="1"/>
</dbReference>
<comment type="subcellular location">
    <subcellularLocation>
        <location evidence="1">Nucleus</location>
    </subcellularLocation>
</comment>
<dbReference type="OrthoDB" id="780709at2759"/>
<dbReference type="Gene3D" id="3.30.160.60">
    <property type="entry name" value="Classic Zinc Finger"/>
    <property type="match status" value="1"/>
</dbReference>
<reference evidence="11 12" key="1">
    <citation type="submission" date="2020-04" db="EMBL/GenBank/DDBJ databases">
        <title>Plant Genome Project.</title>
        <authorList>
            <person name="Zhang R.-G."/>
        </authorList>
    </citation>
    <scope>NUCLEOTIDE SEQUENCE [LARGE SCALE GENOMIC DNA]</scope>
    <source>
        <strain evidence="11">YNK0</strain>
        <tissue evidence="11">Leaf</tissue>
    </source>
</reference>
<keyword evidence="2" id="KW-0479">Metal-binding</keyword>
<dbReference type="PROSITE" id="PS00028">
    <property type="entry name" value="ZINC_FINGER_C2H2_1"/>
    <property type="match status" value="1"/>
</dbReference>
<dbReference type="InterPro" id="IPR036236">
    <property type="entry name" value="Znf_C2H2_sf"/>
</dbReference>
<dbReference type="GO" id="GO:0008270">
    <property type="term" value="F:zinc ion binding"/>
    <property type="evidence" value="ECO:0007669"/>
    <property type="project" value="UniProtKB-KW"/>
</dbReference>